<keyword evidence="1" id="KW-0812">Transmembrane</keyword>
<dbReference type="Gramene" id="Os05t0487600-01">
    <property type="protein sequence ID" value="Os05t0487600-01"/>
    <property type="gene ID" value="Os05g0487600"/>
</dbReference>
<dbReference type="Proteomes" id="UP000059680">
    <property type="component" value="Chromosome 5"/>
</dbReference>
<gene>
    <name evidence="2" type="ordered locus">Os05g0487600</name>
    <name evidence="2" type="ORF">OSNPB_050487600</name>
</gene>
<dbReference type="EMBL" id="AP014961">
    <property type="protein sequence ID" value="BAS94629.1"/>
    <property type="molecule type" value="Genomic_DNA"/>
</dbReference>
<dbReference type="AlphaFoldDB" id="A0A0P0WP02"/>
<reference evidence="2 3" key="3">
    <citation type="journal article" date="2013" name="Rice">
        <title>Improvement of the Oryza sativa Nipponbare reference genome using next generation sequence and optical map data.</title>
        <authorList>
            <person name="Kawahara Y."/>
            <person name="de la Bastide M."/>
            <person name="Hamilton J.P."/>
            <person name="Kanamori H."/>
            <person name="McCombie W.R."/>
            <person name="Ouyang S."/>
            <person name="Schwartz D.C."/>
            <person name="Tanaka T."/>
            <person name="Wu J."/>
            <person name="Zhou S."/>
            <person name="Childs K.L."/>
            <person name="Davidson R.M."/>
            <person name="Lin H."/>
            <person name="Quesada-Ocampo L."/>
            <person name="Vaillancourt B."/>
            <person name="Sakai H."/>
            <person name="Lee S.S."/>
            <person name="Kim J."/>
            <person name="Numa H."/>
            <person name="Itoh T."/>
            <person name="Buell C.R."/>
            <person name="Matsumoto T."/>
        </authorList>
    </citation>
    <scope>NUCLEOTIDE SEQUENCE [LARGE SCALE GENOMIC DNA]</scope>
    <source>
        <strain evidence="3">cv. Nipponbare</strain>
    </source>
</reference>
<evidence type="ECO:0000313" key="2">
    <source>
        <dbReference type="EMBL" id="BAS94629.1"/>
    </source>
</evidence>
<keyword evidence="1" id="KW-1133">Transmembrane helix</keyword>
<name>A0A0P0WP02_ORYSJ</name>
<dbReference type="ExpressionAtlas" id="A0A0P0WP02">
    <property type="expression patterns" value="baseline and differential"/>
</dbReference>
<feature type="transmembrane region" description="Helical" evidence="1">
    <location>
        <begin position="39"/>
        <end position="70"/>
    </location>
</feature>
<reference evidence="2 3" key="2">
    <citation type="journal article" date="2013" name="Plant Cell Physiol.">
        <title>Rice Annotation Project Database (RAP-DB): an integrative and interactive database for rice genomics.</title>
        <authorList>
            <person name="Sakai H."/>
            <person name="Lee S.S."/>
            <person name="Tanaka T."/>
            <person name="Numa H."/>
            <person name="Kim J."/>
            <person name="Kawahara Y."/>
            <person name="Wakimoto H."/>
            <person name="Yang C.C."/>
            <person name="Iwamoto M."/>
            <person name="Abe T."/>
            <person name="Yamada Y."/>
            <person name="Muto A."/>
            <person name="Inokuchi H."/>
            <person name="Ikemura T."/>
            <person name="Matsumoto T."/>
            <person name="Sasaki T."/>
            <person name="Itoh T."/>
        </authorList>
    </citation>
    <scope>NUCLEOTIDE SEQUENCE [LARGE SCALE GENOMIC DNA]</scope>
    <source>
        <strain evidence="3">cv. Nipponbare</strain>
    </source>
</reference>
<keyword evidence="3" id="KW-1185">Reference proteome</keyword>
<proteinExistence type="predicted"/>
<evidence type="ECO:0000313" key="3">
    <source>
        <dbReference type="Proteomes" id="UP000059680"/>
    </source>
</evidence>
<evidence type="ECO:0000256" key="1">
    <source>
        <dbReference type="SAM" id="Phobius"/>
    </source>
</evidence>
<feature type="non-terminal residue" evidence="2">
    <location>
        <position position="132"/>
    </location>
</feature>
<organism evidence="2 3">
    <name type="scientific">Oryza sativa subsp. japonica</name>
    <name type="common">Rice</name>
    <dbReference type="NCBI Taxonomy" id="39947"/>
    <lineage>
        <taxon>Eukaryota</taxon>
        <taxon>Viridiplantae</taxon>
        <taxon>Streptophyta</taxon>
        <taxon>Embryophyta</taxon>
        <taxon>Tracheophyta</taxon>
        <taxon>Spermatophyta</taxon>
        <taxon>Magnoliopsida</taxon>
        <taxon>Liliopsida</taxon>
        <taxon>Poales</taxon>
        <taxon>Poaceae</taxon>
        <taxon>BOP clade</taxon>
        <taxon>Oryzoideae</taxon>
        <taxon>Oryzeae</taxon>
        <taxon>Oryzinae</taxon>
        <taxon>Oryza</taxon>
        <taxon>Oryza sativa</taxon>
    </lineage>
</organism>
<reference evidence="3" key="1">
    <citation type="journal article" date="2005" name="Nature">
        <title>The map-based sequence of the rice genome.</title>
        <authorList>
            <consortium name="International rice genome sequencing project (IRGSP)"/>
            <person name="Matsumoto T."/>
            <person name="Wu J."/>
            <person name="Kanamori H."/>
            <person name="Katayose Y."/>
            <person name="Fujisawa M."/>
            <person name="Namiki N."/>
            <person name="Mizuno H."/>
            <person name="Yamamoto K."/>
            <person name="Antonio B.A."/>
            <person name="Baba T."/>
            <person name="Sakata K."/>
            <person name="Nagamura Y."/>
            <person name="Aoki H."/>
            <person name="Arikawa K."/>
            <person name="Arita K."/>
            <person name="Bito T."/>
            <person name="Chiden Y."/>
            <person name="Fujitsuka N."/>
            <person name="Fukunaka R."/>
            <person name="Hamada M."/>
            <person name="Harada C."/>
            <person name="Hayashi A."/>
            <person name="Hijishita S."/>
            <person name="Honda M."/>
            <person name="Hosokawa S."/>
            <person name="Ichikawa Y."/>
            <person name="Idonuma A."/>
            <person name="Iijima M."/>
            <person name="Ikeda M."/>
            <person name="Ikeno M."/>
            <person name="Ito K."/>
            <person name="Ito S."/>
            <person name="Ito T."/>
            <person name="Ito Y."/>
            <person name="Ito Y."/>
            <person name="Iwabuchi A."/>
            <person name="Kamiya K."/>
            <person name="Karasawa W."/>
            <person name="Kurita K."/>
            <person name="Katagiri S."/>
            <person name="Kikuta A."/>
            <person name="Kobayashi H."/>
            <person name="Kobayashi N."/>
            <person name="Machita K."/>
            <person name="Maehara T."/>
            <person name="Masukawa M."/>
            <person name="Mizubayashi T."/>
            <person name="Mukai Y."/>
            <person name="Nagasaki H."/>
            <person name="Nagata Y."/>
            <person name="Naito S."/>
            <person name="Nakashima M."/>
            <person name="Nakama Y."/>
            <person name="Nakamichi Y."/>
            <person name="Nakamura M."/>
            <person name="Meguro A."/>
            <person name="Negishi M."/>
            <person name="Ohta I."/>
            <person name="Ohta T."/>
            <person name="Okamoto M."/>
            <person name="Ono N."/>
            <person name="Saji S."/>
            <person name="Sakaguchi M."/>
            <person name="Sakai K."/>
            <person name="Shibata M."/>
            <person name="Shimokawa T."/>
            <person name="Song J."/>
            <person name="Takazaki Y."/>
            <person name="Terasawa K."/>
            <person name="Tsugane M."/>
            <person name="Tsuji K."/>
            <person name="Ueda S."/>
            <person name="Waki K."/>
            <person name="Yamagata H."/>
            <person name="Yamamoto M."/>
            <person name="Yamamoto S."/>
            <person name="Yamane H."/>
            <person name="Yoshiki S."/>
            <person name="Yoshihara R."/>
            <person name="Yukawa K."/>
            <person name="Zhong H."/>
            <person name="Yano M."/>
            <person name="Yuan Q."/>
            <person name="Ouyang S."/>
            <person name="Liu J."/>
            <person name="Jones K.M."/>
            <person name="Gansberger K."/>
            <person name="Moffat K."/>
            <person name="Hill J."/>
            <person name="Bera J."/>
            <person name="Fadrosh D."/>
            <person name="Jin S."/>
            <person name="Johri S."/>
            <person name="Kim M."/>
            <person name="Overton L."/>
            <person name="Reardon M."/>
            <person name="Tsitrin T."/>
            <person name="Vuong H."/>
            <person name="Weaver B."/>
            <person name="Ciecko A."/>
            <person name="Tallon L."/>
            <person name="Jackson J."/>
            <person name="Pai G."/>
            <person name="Aken S.V."/>
            <person name="Utterback T."/>
            <person name="Reidmuller S."/>
            <person name="Feldblyum T."/>
            <person name="Hsiao J."/>
            <person name="Zismann V."/>
            <person name="Iobst S."/>
            <person name="de Vazeille A.R."/>
            <person name="Buell C.R."/>
            <person name="Ying K."/>
            <person name="Li Y."/>
            <person name="Lu T."/>
            <person name="Huang Y."/>
            <person name="Zhao Q."/>
            <person name="Feng Q."/>
            <person name="Zhang L."/>
            <person name="Zhu J."/>
            <person name="Weng Q."/>
            <person name="Mu J."/>
            <person name="Lu Y."/>
            <person name="Fan D."/>
            <person name="Liu Y."/>
            <person name="Guan J."/>
            <person name="Zhang Y."/>
            <person name="Yu S."/>
            <person name="Liu X."/>
            <person name="Zhang Y."/>
            <person name="Hong G."/>
            <person name="Han B."/>
            <person name="Choisne N."/>
            <person name="Demange N."/>
            <person name="Orjeda G."/>
            <person name="Samain S."/>
            <person name="Cattolico L."/>
            <person name="Pelletier E."/>
            <person name="Couloux A."/>
            <person name="Segurens B."/>
            <person name="Wincker P."/>
            <person name="D'Hont A."/>
            <person name="Scarpelli C."/>
            <person name="Weissenbach J."/>
            <person name="Salanoubat M."/>
            <person name="Quetier F."/>
            <person name="Yu Y."/>
            <person name="Kim H.R."/>
            <person name="Rambo T."/>
            <person name="Currie J."/>
            <person name="Collura K."/>
            <person name="Luo M."/>
            <person name="Yang T."/>
            <person name="Ammiraju J.S.S."/>
            <person name="Engler F."/>
            <person name="Soderlund C."/>
            <person name="Wing R.A."/>
            <person name="Palmer L.E."/>
            <person name="de la Bastide M."/>
            <person name="Spiegel L."/>
            <person name="Nascimento L."/>
            <person name="Zutavern T."/>
            <person name="O'Shaughnessy A."/>
            <person name="Dike S."/>
            <person name="Dedhia N."/>
            <person name="Preston R."/>
            <person name="Balija V."/>
            <person name="McCombie W.R."/>
            <person name="Chow T."/>
            <person name="Chen H."/>
            <person name="Chung M."/>
            <person name="Chen C."/>
            <person name="Shaw J."/>
            <person name="Wu H."/>
            <person name="Hsiao K."/>
            <person name="Chao Y."/>
            <person name="Chu M."/>
            <person name="Cheng C."/>
            <person name="Hour A."/>
            <person name="Lee P."/>
            <person name="Lin S."/>
            <person name="Lin Y."/>
            <person name="Liou J."/>
            <person name="Liu S."/>
            <person name="Hsing Y."/>
            <person name="Raghuvanshi S."/>
            <person name="Mohanty A."/>
            <person name="Bharti A.K."/>
            <person name="Gaur A."/>
            <person name="Gupta V."/>
            <person name="Kumar D."/>
            <person name="Ravi V."/>
            <person name="Vij S."/>
            <person name="Kapur A."/>
            <person name="Khurana P."/>
            <person name="Khurana P."/>
            <person name="Khurana J.P."/>
            <person name="Tyagi A.K."/>
            <person name="Gaikwad K."/>
            <person name="Singh A."/>
            <person name="Dalal V."/>
            <person name="Srivastava S."/>
            <person name="Dixit A."/>
            <person name="Pal A.K."/>
            <person name="Ghazi I.A."/>
            <person name="Yadav M."/>
            <person name="Pandit A."/>
            <person name="Bhargava A."/>
            <person name="Sureshbabu K."/>
            <person name="Batra K."/>
            <person name="Sharma T.R."/>
            <person name="Mohapatra T."/>
            <person name="Singh N.K."/>
            <person name="Messing J."/>
            <person name="Nelson A.B."/>
            <person name="Fuks G."/>
            <person name="Kavchok S."/>
            <person name="Keizer G."/>
            <person name="Linton E."/>
            <person name="Llaca V."/>
            <person name="Song R."/>
            <person name="Tanyolac B."/>
            <person name="Young S."/>
            <person name="Ho-Il K."/>
            <person name="Hahn J.H."/>
            <person name="Sangsakoo G."/>
            <person name="Vanavichit A."/>
            <person name="de Mattos Luiz.A.T."/>
            <person name="Zimmer P.D."/>
            <person name="Malone G."/>
            <person name="Dellagostin O."/>
            <person name="de Oliveira A.C."/>
            <person name="Bevan M."/>
            <person name="Bancroft I."/>
            <person name="Minx P."/>
            <person name="Cordum H."/>
            <person name="Wilson R."/>
            <person name="Cheng Z."/>
            <person name="Jin W."/>
            <person name="Jiang J."/>
            <person name="Leong S.A."/>
            <person name="Iwama H."/>
            <person name="Gojobori T."/>
            <person name="Itoh T."/>
            <person name="Niimura Y."/>
            <person name="Fujii Y."/>
            <person name="Habara T."/>
            <person name="Sakai H."/>
            <person name="Sato Y."/>
            <person name="Wilson G."/>
            <person name="Kumar K."/>
            <person name="McCouch S."/>
            <person name="Juretic N."/>
            <person name="Hoen D."/>
            <person name="Wright S."/>
            <person name="Bruskiewich R."/>
            <person name="Bureau T."/>
            <person name="Miyao A."/>
            <person name="Hirochika H."/>
            <person name="Nishikawa T."/>
            <person name="Kadowaki K."/>
            <person name="Sugiura M."/>
            <person name="Burr B."/>
            <person name="Sasaki T."/>
        </authorList>
    </citation>
    <scope>NUCLEOTIDE SEQUENCE [LARGE SCALE GENOMIC DNA]</scope>
    <source>
        <strain evidence="3">cv. Nipponbare</strain>
    </source>
</reference>
<protein>
    <submittedName>
        <fullName evidence="2">Os05g0487600 protein</fullName>
    </submittedName>
</protein>
<accession>A0A0P0WP02</accession>
<keyword evidence="1" id="KW-0472">Membrane</keyword>
<sequence>EIVNIRLGDGTTRCGQILEVDGERGCCAGHHFSILMKILFSWDCILICINPMVVALFRTLEVLLLGYLIFRSLKTLQEWTTNTPLCNSQYKGGAAEGGRRPIIWNIFEQRSTPAPCASFTTCSGPGFLPVVF</sequence>